<keyword evidence="3" id="KW-1003">Cell membrane</keyword>
<dbReference type="GeneID" id="30963303"/>
<dbReference type="OrthoDB" id="536881at2759"/>
<keyword evidence="4" id="KW-0472">Membrane</keyword>
<protein>
    <recommendedName>
        <fullName evidence="9">RNI-like protein</fullName>
    </recommendedName>
</protein>
<evidence type="ECO:0008006" key="9">
    <source>
        <dbReference type="Google" id="ProtNLM"/>
    </source>
</evidence>
<evidence type="ECO:0000256" key="2">
    <source>
        <dbReference type="ARBA" id="ARBA00005798"/>
    </source>
</evidence>
<dbReference type="InParanoid" id="A0A1D2VFV1"/>
<dbReference type="GO" id="GO:0009277">
    <property type="term" value="C:fungal-type cell wall"/>
    <property type="evidence" value="ECO:0007669"/>
    <property type="project" value="TreeGrafter"/>
</dbReference>
<comment type="similarity">
    <text evidence="2">Belongs to the SPS2 family.</text>
</comment>
<accession>A0A1D2VFV1</accession>
<dbReference type="InterPro" id="IPR036941">
    <property type="entry name" value="Rcpt_L-dom_sf"/>
</dbReference>
<evidence type="ECO:0000313" key="7">
    <source>
        <dbReference type="EMBL" id="ODV60505.1"/>
    </source>
</evidence>
<dbReference type="EMBL" id="KV454482">
    <property type="protein sequence ID" value="ODV60505.1"/>
    <property type="molecule type" value="Genomic_DNA"/>
</dbReference>
<dbReference type="AlphaFoldDB" id="A0A1D2VFV1"/>
<dbReference type="STRING" id="1344418.A0A1D2VFV1"/>
<dbReference type="SUPFAM" id="SSF52058">
    <property type="entry name" value="L domain-like"/>
    <property type="match status" value="3"/>
</dbReference>
<dbReference type="InterPro" id="IPR051648">
    <property type="entry name" value="CWI-Assembly_Regulator"/>
</dbReference>
<evidence type="ECO:0000256" key="3">
    <source>
        <dbReference type="ARBA" id="ARBA00022475"/>
    </source>
</evidence>
<gene>
    <name evidence="7" type="ORF">ASCRUDRAFT_21058</name>
</gene>
<evidence type="ECO:0000256" key="4">
    <source>
        <dbReference type="ARBA" id="ARBA00022622"/>
    </source>
</evidence>
<name>A0A1D2VFV1_9ASCO</name>
<feature type="non-terminal residue" evidence="7">
    <location>
        <position position="1"/>
    </location>
</feature>
<dbReference type="GO" id="GO:0005886">
    <property type="term" value="C:plasma membrane"/>
    <property type="evidence" value="ECO:0007669"/>
    <property type="project" value="UniProtKB-SubCell"/>
</dbReference>
<dbReference type="PANTHER" id="PTHR31018">
    <property type="entry name" value="SPORULATION-SPECIFIC PROTEIN-RELATED"/>
    <property type="match status" value="1"/>
</dbReference>
<proteinExistence type="inferred from homology"/>
<evidence type="ECO:0000256" key="1">
    <source>
        <dbReference type="ARBA" id="ARBA00004609"/>
    </source>
</evidence>
<organism evidence="7 8">
    <name type="scientific">Ascoidea rubescens DSM 1968</name>
    <dbReference type="NCBI Taxonomy" id="1344418"/>
    <lineage>
        <taxon>Eukaryota</taxon>
        <taxon>Fungi</taxon>
        <taxon>Dikarya</taxon>
        <taxon>Ascomycota</taxon>
        <taxon>Saccharomycotina</taxon>
        <taxon>Saccharomycetes</taxon>
        <taxon>Ascoideaceae</taxon>
        <taxon>Ascoidea</taxon>
    </lineage>
</organism>
<comment type="subcellular location">
    <subcellularLocation>
        <location evidence="1">Cell membrane</location>
        <topology evidence="1">Lipid-anchor</topology>
        <topology evidence="1">GPI-anchor</topology>
    </subcellularLocation>
</comment>
<keyword evidence="8" id="KW-1185">Reference proteome</keyword>
<dbReference type="GO" id="GO:0009986">
    <property type="term" value="C:cell surface"/>
    <property type="evidence" value="ECO:0007669"/>
    <property type="project" value="TreeGrafter"/>
</dbReference>
<keyword evidence="4" id="KW-0336">GPI-anchor</keyword>
<dbReference type="GO" id="GO:0098552">
    <property type="term" value="C:side of membrane"/>
    <property type="evidence" value="ECO:0007669"/>
    <property type="project" value="UniProtKB-KW"/>
</dbReference>
<dbReference type="Proteomes" id="UP000095038">
    <property type="component" value="Unassembled WGS sequence"/>
</dbReference>
<dbReference type="FunCoup" id="A0A1D2VFV1">
    <property type="interactions" value="42"/>
</dbReference>
<evidence type="ECO:0000256" key="5">
    <source>
        <dbReference type="ARBA" id="ARBA00022729"/>
    </source>
</evidence>
<dbReference type="PANTHER" id="PTHR31018:SF12">
    <property type="entry name" value="SPORULATION-SPECIFIC PROTEIN 2-RELATED"/>
    <property type="match status" value="1"/>
</dbReference>
<dbReference type="GO" id="GO:0030476">
    <property type="term" value="P:ascospore wall assembly"/>
    <property type="evidence" value="ECO:0007669"/>
    <property type="project" value="TreeGrafter"/>
</dbReference>
<dbReference type="RefSeq" id="XP_020046812.1">
    <property type="nucleotide sequence ID" value="XM_020189667.1"/>
</dbReference>
<reference evidence="8" key="1">
    <citation type="submission" date="2016-05" db="EMBL/GenBank/DDBJ databases">
        <title>Comparative genomics of biotechnologically important yeasts.</title>
        <authorList>
            <consortium name="DOE Joint Genome Institute"/>
            <person name="Riley R."/>
            <person name="Haridas S."/>
            <person name="Wolfe K.H."/>
            <person name="Lopes M.R."/>
            <person name="Hittinger C.T."/>
            <person name="Goker M."/>
            <person name="Salamov A."/>
            <person name="Wisecaver J."/>
            <person name="Long T.M."/>
            <person name="Aerts A.L."/>
            <person name="Barry K."/>
            <person name="Choi C."/>
            <person name="Clum A."/>
            <person name="Coughlan A.Y."/>
            <person name="Deshpande S."/>
            <person name="Douglass A.P."/>
            <person name="Hanson S.J."/>
            <person name="Klenk H.-P."/>
            <person name="Labutti K."/>
            <person name="Lapidus A."/>
            <person name="Lindquist E."/>
            <person name="Lipzen A."/>
            <person name="Meier-Kolthoff J.P."/>
            <person name="Ohm R.A."/>
            <person name="Otillar R.P."/>
            <person name="Pangilinan J."/>
            <person name="Peng Y."/>
            <person name="Rokas A."/>
            <person name="Rosa C.A."/>
            <person name="Scheuner C."/>
            <person name="Sibirny A.A."/>
            <person name="Slot J.C."/>
            <person name="Stielow J.B."/>
            <person name="Sun H."/>
            <person name="Kurtzman C.P."/>
            <person name="Blackwell M."/>
            <person name="Grigoriev I.V."/>
            <person name="Jeffries T.W."/>
        </authorList>
    </citation>
    <scope>NUCLEOTIDE SEQUENCE [LARGE SCALE GENOMIC DNA]</scope>
    <source>
        <strain evidence="8">DSM 1968</strain>
    </source>
</reference>
<feature type="non-terminal residue" evidence="7">
    <location>
        <position position="363"/>
    </location>
</feature>
<keyword evidence="4" id="KW-0449">Lipoprotein</keyword>
<evidence type="ECO:0000256" key="6">
    <source>
        <dbReference type="ARBA" id="ARBA00023180"/>
    </source>
</evidence>
<keyword evidence="5" id="KW-0732">Signal</keyword>
<dbReference type="Gene3D" id="3.80.20.20">
    <property type="entry name" value="Receptor L-domain"/>
    <property type="match status" value="2"/>
</dbReference>
<sequence>SNNYANPTYGGSQNDIKIPEEYEKENSKEICLKEVHYIKHQGDLNNLSTQCQIIEGSIIINDFEDPILDFGVINTISGDLKISNVSNLVRVIAPHLNTIKRSFLLYELTSLTSVSFPNLKSVDTINWKILPILSTISFDSGIDYIRNIIISDTSLVGFNLKDNVKELNILNINNNRFLESITTNVKYITEELAISANARNVMAYFPRLQWANNITIRDTMSIDISNIESVNASVGFIENNFQSLKVPKLKNVGGTLSIIENFNLNDAEFPSVVDIGGGLMIVNNTGISKINFFPKLSTIGGAIQFFGNFKDASLNKLKLVKGSAIIKSNSNQFDCTKWVGVEENTSVIRGGRIDCTAGSKNEV</sequence>
<evidence type="ECO:0000313" key="8">
    <source>
        <dbReference type="Proteomes" id="UP000095038"/>
    </source>
</evidence>
<keyword evidence="6" id="KW-0325">Glycoprotein</keyword>